<proteinExistence type="predicted"/>
<evidence type="ECO:0000313" key="2">
    <source>
        <dbReference type="EMBL" id="KAF6809222.1"/>
    </source>
</evidence>
<feature type="compositionally biased region" description="Basic residues" evidence="1">
    <location>
        <begin position="70"/>
        <end position="81"/>
    </location>
</feature>
<name>A0A8H6MU94_9PEZI</name>
<feature type="compositionally biased region" description="Low complexity" evidence="1">
    <location>
        <begin position="87"/>
        <end position="97"/>
    </location>
</feature>
<dbReference type="EMBL" id="WIGO01000544">
    <property type="protein sequence ID" value="KAF6809222.1"/>
    <property type="molecule type" value="Genomic_DNA"/>
</dbReference>
<feature type="region of interest" description="Disordered" evidence="1">
    <location>
        <begin position="1"/>
        <end position="106"/>
    </location>
</feature>
<dbReference type="Proteomes" id="UP000654918">
    <property type="component" value="Unassembled WGS sequence"/>
</dbReference>
<evidence type="ECO:0000256" key="1">
    <source>
        <dbReference type="SAM" id="MobiDB-lite"/>
    </source>
</evidence>
<keyword evidence="3" id="KW-1185">Reference proteome</keyword>
<gene>
    <name evidence="2" type="ORF">CPLU01_15543</name>
</gene>
<organism evidence="2 3">
    <name type="scientific">Colletotrichum plurivorum</name>
    <dbReference type="NCBI Taxonomy" id="2175906"/>
    <lineage>
        <taxon>Eukaryota</taxon>
        <taxon>Fungi</taxon>
        <taxon>Dikarya</taxon>
        <taxon>Ascomycota</taxon>
        <taxon>Pezizomycotina</taxon>
        <taxon>Sordariomycetes</taxon>
        <taxon>Hypocreomycetidae</taxon>
        <taxon>Glomerellales</taxon>
        <taxon>Glomerellaceae</taxon>
        <taxon>Colletotrichum</taxon>
        <taxon>Colletotrichum orchidearum species complex</taxon>
    </lineage>
</organism>
<sequence>MLIAQCRPQPSRAPRPTGHSGRAPPSFPHSGRSGVIRPQQAADHLLRARPSGAPFDRRHRTIRVPDPHTPRPRRKTRRHSGRDRNVPARPRIAAAPPEMTSRQRYDTSIVVYTESMGFGQERQ</sequence>
<accession>A0A8H6MU94</accession>
<comment type="caution">
    <text evidence="2">The sequence shown here is derived from an EMBL/GenBank/DDBJ whole genome shotgun (WGS) entry which is preliminary data.</text>
</comment>
<evidence type="ECO:0000313" key="3">
    <source>
        <dbReference type="Proteomes" id="UP000654918"/>
    </source>
</evidence>
<reference evidence="2" key="1">
    <citation type="journal article" date="2020" name="Phytopathology">
        <title>Genome Sequence Resources of Colletotrichum truncatum, C. plurivorum, C. musicola, and C. sojae: Four Species Pathogenic to Soybean (Glycine max).</title>
        <authorList>
            <person name="Rogerio F."/>
            <person name="Boufleur T.R."/>
            <person name="Ciampi-Guillardi M."/>
            <person name="Sukno S.A."/>
            <person name="Thon M.R."/>
            <person name="Massola Junior N.S."/>
            <person name="Baroncelli R."/>
        </authorList>
    </citation>
    <scope>NUCLEOTIDE SEQUENCE</scope>
    <source>
        <strain evidence="2">LFN00145</strain>
    </source>
</reference>
<protein>
    <submittedName>
        <fullName evidence="2">Uncharacterized protein</fullName>
    </submittedName>
</protein>
<dbReference type="AlphaFoldDB" id="A0A8H6MU94"/>